<dbReference type="RefSeq" id="WP_010763214.1">
    <property type="nucleotide sequence ID" value="NZ_KB946316.1"/>
</dbReference>
<dbReference type="AlphaFoldDB" id="R2QB16"/>
<reference evidence="2 4" key="2">
    <citation type="submission" date="2013-03" db="EMBL/GenBank/DDBJ databases">
        <title>The Genome Sequence of Enterococcus haemoperoxidus BAA-382 (PacBio/Illumina hybrid assembly).</title>
        <authorList>
            <consortium name="The Broad Institute Genomics Platform"/>
            <consortium name="The Broad Institute Genome Sequencing Center for Infectious Disease"/>
            <person name="Earl A."/>
            <person name="Russ C."/>
            <person name="Gilmore M."/>
            <person name="Surin D."/>
            <person name="Walker B."/>
            <person name="Young S."/>
            <person name="Zeng Q."/>
            <person name="Gargeya S."/>
            <person name="Fitzgerald M."/>
            <person name="Haas B."/>
            <person name="Abouelleil A."/>
            <person name="Allen A.W."/>
            <person name="Alvarado L."/>
            <person name="Arachchi H.M."/>
            <person name="Berlin A.M."/>
            <person name="Chapman S.B."/>
            <person name="Gainer-Dewar J."/>
            <person name="Goldberg J."/>
            <person name="Griggs A."/>
            <person name="Gujja S."/>
            <person name="Hansen M."/>
            <person name="Howarth C."/>
            <person name="Imamovic A."/>
            <person name="Ireland A."/>
            <person name="Larimer J."/>
            <person name="McCowan C."/>
            <person name="Murphy C."/>
            <person name="Pearson M."/>
            <person name="Poon T.W."/>
            <person name="Priest M."/>
            <person name="Roberts A."/>
            <person name="Saif S."/>
            <person name="Shea T."/>
            <person name="Sisk P."/>
            <person name="Sykes S."/>
            <person name="Wortman J."/>
            <person name="Nusbaum C."/>
            <person name="Birren B."/>
        </authorList>
    </citation>
    <scope>NUCLEOTIDE SEQUENCE [LARGE SCALE GENOMIC DNA]</scope>
    <source>
        <strain evidence="2 4">ATCC BAA-382</strain>
    </source>
</reference>
<dbReference type="Proteomes" id="UP000014197">
    <property type="component" value="Unassembled WGS sequence"/>
</dbReference>
<reference evidence="1 3" key="1">
    <citation type="submission" date="2013-02" db="EMBL/GenBank/DDBJ databases">
        <title>The Genome Sequence of Enterococcus haemoperoxidus BAA-382.</title>
        <authorList>
            <consortium name="The Broad Institute Genome Sequencing Platform"/>
            <consortium name="The Broad Institute Genome Sequencing Center for Infectious Disease"/>
            <person name="Earl A.M."/>
            <person name="Gilmore M.S."/>
            <person name="Lebreton F."/>
            <person name="Walker B."/>
            <person name="Young S.K."/>
            <person name="Zeng Q."/>
            <person name="Gargeya S."/>
            <person name="Fitzgerald M."/>
            <person name="Haas B."/>
            <person name="Abouelleil A."/>
            <person name="Alvarado L."/>
            <person name="Arachchi H.M."/>
            <person name="Berlin A.M."/>
            <person name="Chapman S.B."/>
            <person name="Dewar J."/>
            <person name="Goldberg J."/>
            <person name="Griggs A."/>
            <person name="Gujja S."/>
            <person name="Hansen M."/>
            <person name="Howarth C."/>
            <person name="Imamovic A."/>
            <person name="Larimer J."/>
            <person name="McCowan C."/>
            <person name="Murphy C."/>
            <person name="Neiman D."/>
            <person name="Pearson M."/>
            <person name="Priest M."/>
            <person name="Roberts A."/>
            <person name="Saif S."/>
            <person name="Shea T."/>
            <person name="Sisk P."/>
            <person name="Sykes S."/>
            <person name="Wortman J."/>
            <person name="Nusbaum C."/>
            <person name="Birren B."/>
        </authorList>
    </citation>
    <scope>NUCLEOTIDE SEQUENCE [LARGE SCALE GENOMIC DNA]</scope>
    <source>
        <strain evidence="1 3">ATCC BAA-382</strain>
    </source>
</reference>
<dbReference type="EMBL" id="ASVY01000002">
    <property type="protein sequence ID" value="EOT61759.1"/>
    <property type="molecule type" value="Genomic_DNA"/>
</dbReference>
<protein>
    <submittedName>
        <fullName evidence="1">Uncharacterized protein</fullName>
    </submittedName>
</protein>
<evidence type="ECO:0000313" key="3">
    <source>
        <dbReference type="Proteomes" id="UP000013858"/>
    </source>
</evidence>
<proteinExistence type="predicted"/>
<sequence>MYKSKEYYLMLNDCSRGIINQSFSSENESLNKQYNFIQDLDSWMEVLNNRPECNLYKNAFTEYQHAINLSCQGMYRQAFVALRFFLEHTFAAVYFSVRELEFKLWQESLQDIFWSKLNDEDNGVLSSTMSKIYSPLLVEEQEKYRKRAKSVYRKCSEYTHGNFATYSTLKEHISFDSSILNLLSKRVEESQEIIIFILFSRFWGSLDRNEKISLESTLNDTISSNSAVQNILSDSQGD</sequence>
<dbReference type="STRING" id="155618.RV06_GL000587"/>
<dbReference type="PATRIC" id="fig|1158608.3.peg.2992"/>
<comment type="caution">
    <text evidence="1">The sequence shown here is derived from an EMBL/GenBank/DDBJ whole genome shotgun (WGS) entry which is preliminary data.</text>
</comment>
<dbReference type="Proteomes" id="UP000013858">
    <property type="component" value="Unassembled WGS sequence"/>
</dbReference>
<dbReference type="EMBL" id="AJAR01000030">
    <property type="protein sequence ID" value="EOH92393.1"/>
    <property type="molecule type" value="Genomic_DNA"/>
</dbReference>
<accession>R2QB16</accession>
<evidence type="ECO:0000313" key="2">
    <source>
        <dbReference type="EMBL" id="EOT61759.1"/>
    </source>
</evidence>
<name>R2QB16_9ENTE</name>
<gene>
    <name evidence="2" type="ORF">I583_00741</name>
    <name evidence="1" type="ORF">UAW_03058</name>
</gene>
<evidence type="ECO:0000313" key="1">
    <source>
        <dbReference type="EMBL" id="EOH92393.1"/>
    </source>
</evidence>
<dbReference type="eggNOG" id="ENOG5033GIE">
    <property type="taxonomic scope" value="Bacteria"/>
</dbReference>
<organism evidence="1 3">
    <name type="scientific">Enterococcus haemoperoxidus ATCC BAA-382</name>
    <dbReference type="NCBI Taxonomy" id="1158608"/>
    <lineage>
        <taxon>Bacteria</taxon>
        <taxon>Bacillati</taxon>
        <taxon>Bacillota</taxon>
        <taxon>Bacilli</taxon>
        <taxon>Lactobacillales</taxon>
        <taxon>Enterococcaceae</taxon>
        <taxon>Enterococcus</taxon>
    </lineage>
</organism>
<keyword evidence="4" id="KW-1185">Reference proteome</keyword>
<dbReference type="OrthoDB" id="5186494at2"/>
<evidence type="ECO:0000313" key="4">
    <source>
        <dbReference type="Proteomes" id="UP000014197"/>
    </source>
</evidence>